<organism evidence="2 3">
    <name type="scientific">Xanthomonas graminis pv. phlei</name>
    <dbReference type="NCBI Taxonomy" id="487906"/>
    <lineage>
        <taxon>Bacteria</taxon>
        <taxon>Pseudomonadati</taxon>
        <taxon>Pseudomonadota</taxon>
        <taxon>Gammaproteobacteria</taxon>
        <taxon>Lysobacterales</taxon>
        <taxon>Lysobacteraceae</taxon>
        <taxon>Xanthomonas</taxon>
        <taxon>Xanthomonas translucens group</taxon>
        <taxon>Xanthomonas graminis</taxon>
    </lineage>
</organism>
<evidence type="ECO:0000313" key="3">
    <source>
        <dbReference type="Proteomes" id="UP000045978"/>
    </source>
</evidence>
<dbReference type="EMBL" id="CXOJ01000045">
    <property type="protein sequence ID" value="CTP88485.1"/>
    <property type="molecule type" value="Genomic_DNA"/>
</dbReference>
<keyword evidence="1" id="KW-0812">Transmembrane</keyword>
<evidence type="ECO:0000256" key="1">
    <source>
        <dbReference type="SAM" id="Phobius"/>
    </source>
</evidence>
<dbReference type="RefSeq" id="WP_053838305.1">
    <property type="nucleotide sequence ID" value="NZ_CP076251.1"/>
</dbReference>
<feature type="transmembrane region" description="Helical" evidence="1">
    <location>
        <begin position="62"/>
        <end position="83"/>
    </location>
</feature>
<dbReference type="PANTHER" id="PTHR34351">
    <property type="entry name" value="SLR1927 PROTEIN-RELATED"/>
    <property type="match status" value="1"/>
</dbReference>
<dbReference type="Proteomes" id="UP000045978">
    <property type="component" value="Unassembled WGS sequence"/>
</dbReference>
<accession>A0A0K2ZYZ0</accession>
<dbReference type="AlphaFoldDB" id="A0A0K2ZYZ0"/>
<reference evidence="2 3" key="1">
    <citation type="submission" date="2015-07" db="EMBL/GenBank/DDBJ databases">
        <authorList>
            <person name="Noorani M."/>
        </authorList>
    </citation>
    <scope>NUCLEOTIDE SEQUENCE [LARGE SCALE GENOMIC DNA]</scope>
    <source>
        <strain evidence="2">LMG730</strain>
    </source>
</reference>
<sequence>MRARLREWRQALARLARPRDPEPLPVRLDRRRIYILPTPFGGFLALLLGAMLLGALNYNNNPALLLALLLGAAAIASAIAAHLQLSGLRLDALSAEPVAAGTPLRLRLALAADDARQRRGLRVAHAGRHTYLDLHGDGGNEADLDLPTERRGWLDLQRIRISTTQPLGLLRAWAWFWPDTPLLVYPQPEQDGPPLPYGDGTPTQTRLHALGEELHQLRPYRAGDAPRAISWKHSARRDTLLVREYERPIGVDVVLDWRTLPALPYERRIARLARWVNEAERDGRRYRLLLPGQPPLGPGRGPQHRHLCLRALALLPHG</sequence>
<protein>
    <submittedName>
        <fullName evidence="2">Uncharacterized protein</fullName>
    </submittedName>
</protein>
<feature type="transmembrane region" description="Helical" evidence="1">
    <location>
        <begin position="33"/>
        <end position="56"/>
    </location>
</feature>
<name>A0A0K2ZYZ0_9XANT</name>
<keyword evidence="1" id="KW-1133">Transmembrane helix</keyword>
<dbReference type="PANTHER" id="PTHR34351:SF1">
    <property type="entry name" value="SLR1927 PROTEIN"/>
    <property type="match status" value="1"/>
</dbReference>
<evidence type="ECO:0000313" key="2">
    <source>
        <dbReference type="EMBL" id="CTP88485.1"/>
    </source>
</evidence>
<keyword evidence="1" id="KW-0472">Membrane</keyword>
<gene>
    <name evidence="2" type="ORF">XTPLMG730_2154</name>
</gene>
<proteinExistence type="predicted"/>